<comment type="caution">
    <text evidence="1">The sequence shown here is derived from an EMBL/GenBank/DDBJ whole genome shotgun (WGS) entry which is preliminary data.</text>
</comment>
<evidence type="ECO:0000313" key="1">
    <source>
        <dbReference type="EMBL" id="OWA54941.1"/>
    </source>
</evidence>
<dbReference type="EMBL" id="MTYJ01000488">
    <property type="protein sequence ID" value="OWA54941.1"/>
    <property type="molecule type" value="Genomic_DNA"/>
</dbReference>
<dbReference type="Proteomes" id="UP000192578">
    <property type="component" value="Unassembled WGS sequence"/>
</dbReference>
<organism evidence="1 2">
    <name type="scientific">Hypsibius exemplaris</name>
    <name type="common">Freshwater tardigrade</name>
    <dbReference type="NCBI Taxonomy" id="2072580"/>
    <lineage>
        <taxon>Eukaryota</taxon>
        <taxon>Metazoa</taxon>
        <taxon>Ecdysozoa</taxon>
        <taxon>Tardigrada</taxon>
        <taxon>Eutardigrada</taxon>
        <taxon>Parachela</taxon>
        <taxon>Hypsibioidea</taxon>
        <taxon>Hypsibiidae</taxon>
        <taxon>Hypsibius</taxon>
    </lineage>
</organism>
<accession>A0A9X6NQI5</accession>
<gene>
    <name evidence="1" type="ORF">BV898_19328</name>
</gene>
<dbReference type="AlphaFoldDB" id="A0A9X6NQI5"/>
<sequence length="178" mass="20107">MSTSREQCTLIVFGDGNYVSLSLSAARHLQRLNEPKYRGPFHNLASARTTSLVGHAGTTISLTTLQEPENLLIPLWLEGRSRFHKQDTRSNKRLTAARRYRIRVLMNTSIPVKAASSHLHPLRNAVVDKLLCWRTMPAANNLTRKYASRAFLCRRLDQASRTRVLLVSYPQALPIDAS</sequence>
<proteinExistence type="predicted"/>
<reference evidence="2" key="1">
    <citation type="submission" date="2017-01" db="EMBL/GenBank/DDBJ databases">
        <title>Comparative genomics of anhydrobiosis in the tardigrade Hypsibius dujardini.</title>
        <authorList>
            <person name="Yoshida Y."/>
            <person name="Koutsovoulos G."/>
            <person name="Laetsch D."/>
            <person name="Stevens L."/>
            <person name="Kumar S."/>
            <person name="Horikawa D."/>
            <person name="Ishino K."/>
            <person name="Komine S."/>
            <person name="Tomita M."/>
            <person name="Blaxter M."/>
            <person name="Arakawa K."/>
        </authorList>
    </citation>
    <scope>NUCLEOTIDE SEQUENCE [LARGE SCALE GENOMIC DNA]</scope>
    <source>
        <strain evidence="2">Z151</strain>
    </source>
</reference>
<protein>
    <submittedName>
        <fullName evidence="1">Uncharacterized protein</fullName>
    </submittedName>
</protein>
<keyword evidence="2" id="KW-1185">Reference proteome</keyword>
<evidence type="ECO:0000313" key="2">
    <source>
        <dbReference type="Proteomes" id="UP000192578"/>
    </source>
</evidence>
<name>A0A9X6NQI5_HYPEX</name>